<protein>
    <submittedName>
        <fullName evidence="1">Uncharacterized protein</fullName>
    </submittedName>
</protein>
<organism evidence="1 2">
    <name type="scientific">Aeoliella mucimassa</name>
    <dbReference type="NCBI Taxonomy" id="2527972"/>
    <lineage>
        <taxon>Bacteria</taxon>
        <taxon>Pseudomonadati</taxon>
        <taxon>Planctomycetota</taxon>
        <taxon>Planctomycetia</taxon>
        <taxon>Pirellulales</taxon>
        <taxon>Lacipirellulaceae</taxon>
        <taxon>Aeoliella</taxon>
    </lineage>
</organism>
<sequence>MSKVVIKQSRVCDYLRAAGLPLKKKDDREFILKHYQSVPGLQRRKTSQANSNNGEGCWYDYESARVLDVFQAEKEIAESIAVIIRILI</sequence>
<dbReference type="Proteomes" id="UP000315750">
    <property type="component" value="Chromosome"/>
</dbReference>
<keyword evidence="2" id="KW-1185">Reference proteome</keyword>
<proteinExistence type="predicted"/>
<name>A0A518AKK6_9BACT</name>
<evidence type="ECO:0000313" key="1">
    <source>
        <dbReference type="EMBL" id="QDU55265.1"/>
    </source>
</evidence>
<dbReference type="EMBL" id="CP036278">
    <property type="protein sequence ID" value="QDU55265.1"/>
    <property type="molecule type" value="Genomic_DNA"/>
</dbReference>
<dbReference type="KEGG" id="amuc:Pan181_14530"/>
<reference evidence="1 2" key="1">
    <citation type="submission" date="2019-02" db="EMBL/GenBank/DDBJ databases">
        <title>Deep-cultivation of Planctomycetes and their phenomic and genomic characterization uncovers novel biology.</title>
        <authorList>
            <person name="Wiegand S."/>
            <person name="Jogler M."/>
            <person name="Boedeker C."/>
            <person name="Pinto D."/>
            <person name="Vollmers J."/>
            <person name="Rivas-Marin E."/>
            <person name="Kohn T."/>
            <person name="Peeters S.H."/>
            <person name="Heuer A."/>
            <person name="Rast P."/>
            <person name="Oberbeckmann S."/>
            <person name="Bunk B."/>
            <person name="Jeske O."/>
            <person name="Meyerdierks A."/>
            <person name="Storesund J.E."/>
            <person name="Kallscheuer N."/>
            <person name="Luecker S."/>
            <person name="Lage O.M."/>
            <person name="Pohl T."/>
            <person name="Merkel B.J."/>
            <person name="Hornburger P."/>
            <person name="Mueller R.-W."/>
            <person name="Bruemmer F."/>
            <person name="Labrenz M."/>
            <person name="Spormann A.M."/>
            <person name="Op den Camp H."/>
            <person name="Overmann J."/>
            <person name="Amann R."/>
            <person name="Jetten M.S.M."/>
            <person name="Mascher T."/>
            <person name="Medema M.H."/>
            <person name="Devos D.P."/>
            <person name="Kaster A.-K."/>
            <person name="Ovreas L."/>
            <person name="Rohde M."/>
            <person name="Galperin M.Y."/>
            <person name="Jogler C."/>
        </authorList>
    </citation>
    <scope>NUCLEOTIDE SEQUENCE [LARGE SCALE GENOMIC DNA]</scope>
    <source>
        <strain evidence="1 2">Pan181</strain>
    </source>
</reference>
<dbReference type="RefSeq" id="WP_145246143.1">
    <property type="nucleotide sequence ID" value="NZ_CP036278.1"/>
</dbReference>
<accession>A0A518AKK6</accession>
<dbReference type="AlphaFoldDB" id="A0A518AKK6"/>
<evidence type="ECO:0000313" key="2">
    <source>
        <dbReference type="Proteomes" id="UP000315750"/>
    </source>
</evidence>
<gene>
    <name evidence="1" type="ORF">Pan181_14530</name>
</gene>